<dbReference type="Proteomes" id="UP000006319">
    <property type="component" value="Unassembled WGS sequence"/>
</dbReference>
<dbReference type="KEGG" id="pcy:PCYB_003380"/>
<evidence type="ECO:0008006" key="3">
    <source>
        <dbReference type="Google" id="ProtNLM"/>
    </source>
</evidence>
<dbReference type="EMBL" id="DF157386">
    <property type="protein sequence ID" value="GAB69589.1"/>
    <property type="molecule type" value="Genomic_DNA"/>
</dbReference>
<dbReference type="OrthoDB" id="46564at2759"/>
<dbReference type="Gene3D" id="3.40.50.150">
    <property type="entry name" value="Vaccinia Virus protein VP39"/>
    <property type="match status" value="1"/>
</dbReference>
<evidence type="ECO:0000313" key="2">
    <source>
        <dbReference type="Proteomes" id="UP000006319"/>
    </source>
</evidence>
<dbReference type="VEuPathDB" id="PlasmoDB:PCYB_003380"/>
<keyword evidence="2" id="KW-1185">Reference proteome</keyword>
<dbReference type="PhylomeDB" id="K6V005"/>
<gene>
    <name evidence="1" type="ORF">PCYB_003380</name>
</gene>
<proteinExistence type="predicted"/>
<organism evidence="1 2">
    <name type="scientific">Plasmodium cynomolgi (strain B)</name>
    <dbReference type="NCBI Taxonomy" id="1120755"/>
    <lineage>
        <taxon>Eukaryota</taxon>
        <taxon>Sar</taxon>
        <taxon>Alveolata</taxon>
        <taxon>Apicomplexa</taxon>
        <taxon>Aconoidasida</taxon>
        <taxon>Haemosporida</taxon>
        <taxon>Plasmodiidae</taxon>
        <taxon>Plasmodium</taxon>
        <taxon>Plasmodium (Plasmodium)</taxon>
    </lineage>
</organism>
<dbReference type="GeneID" id="14696131"/>
<dbReference type="RefSeq" id="XP_004227807.1">
    <property type="nucleotide sequence ID" value="XM_004227759.1"/>
</dbReference>
<sequence>MHNGDSRQDVGEATLNSHEETWRKQICLYKEANKIDLLKKNQFDKSILSEAFIAQDENILHLVLSPPMSSVLEELDVRAMSGMSSGVANRGDRTPNSHKDTALTTNLEEGKIIHECTHELLINEKAKNRTLSSNKMVFELGAGSGLASISLFTHANIFRNGTNQGQNQVVITDVNPFTLSNLSHKVLLKE</sequence>
<accession>K6V005</accession>
<evidence type="ECO:0000313" key="1">
    <source>
        <dbReference type="EMBL" id="GAB69589.1"/>
    </source>
</evidence>
<protein>
    <recommendedName>
        <fullName evidence="3">Methyltransferase</fullName>
    </recommendedName>
</protein>
<dbReference type="InterPro" id="IPR029063">
    <property type="entry name" value="SAM-dependent_MTases_sf"/>
</dbReference>
<name>K6V005_PLACD</name>
<reference evidence="1 2" key="1">
    <citation type="journal article" date="2012" name="Nat. Genet.">
        <title>Plasmodium cynomolgi genome sequences provide insight into Plasmodium vivax and the monkey malaria clade.</title>
        <authorList>
            <person name="Tachibana S."/>
            <person name="Sullivan S.A."/>
            <person name="Kawai S."/>
            <person name="Nakamura S."/>
            <person name="Kim H.R."/>
            <person name="Goto N."/>
            <person name="Arisue N."/>
            <person name="Palacpac N.M.Q."/>
            <person name="Honma H."/>
            <person name="Yagi M."/>
            <person name="Tougan T."/>
            <person name="Katakai Y."/>
            <person name="Kaneko O."/>
            <person name="Mita T."/>
            <person name="Kita K."/>
            <person name="Yasutomi Y."/>
            <person name="Sutton P.L."/>
            <person name="Shakhbatyan R."/>
            <person name="Horii T."/>
            <person name="Yasunaga T."/>
            <person name="Barnwell J.W."/>
            <person name="Escalante A.A."/>
            <person name="Carlton J.M."/>
            <person name="Tanabe K."/>
        </authorList>
    </citation>
    <scope>NUCLEOTIDE SEQUENCE [LARGE SCALE GENOMIC DNA]</scope>
    <source>
        <strain evidence="1 2">B</strain>
    </source>
</reference>
<dbReference type="AlphaFoldDB" id="K6V005"/>